<proteinExistence type="predicted"/>
<keyword evidence="1" id="KW-0805">Transcription regulation</keyword>
<dbReference type="InterPro" id="IPR011711">
    <property type="entry name" value="GntR_C"/>
</dbReference>
<feature type="domain" description="HTH gntR-type" evidence="4">
    <location>
        <begin position="2"/>
        <end position="69"/>
    </location>
</feature>
<dbReference type="EMBL" id="JACJKS010000013">
    <property type="protein sequence ID" value="MBM6948880.1"/>
    <property type="molecule type" value="Genomic_DNA"/>
</dbReference>
<protein>
    <submittedName>
        <fullName evidence="5">GntR family transcriptional regulator</fullName>
    </submittedName>
</protein>
<dbReference type="Gene3D" id="1.10.10.10">
    <property type="entry name" value="Winged helix-like DNA-binding domain superfamily/Winged helix DNA-binding domain"/>
    <property type="match status" value="1"/>
</dbReference>
<dbReference type="PANTHER" id="PTHR43537">
    <property type="entry name" value="TRANSCRIPTIONAL REGULATOR, GNTR FAMILY"/>
    <property type="match status" value="1"/>
</dbReference>
<dbReference type="PANTHER" id="PTHR43537:SF24">
    <property type="entry name" value="GLUCONATE OPERON TRANSCRIPTIONAL REPRESSOR"/>
    <property type="match status" value="1"/>
</dbReference>
<dbReference type="SMART" id="SM00345">
    <property type="entry name" value="HTH_GNTR"/>
    <property type="match status" value="1"/>
</dbReference>
<sequence length="214" mass="25225">MMTLNEQAYEHLKKMITEDQLSYQEIYSETKLSRELGISRTPFRDAIHRLVQEGYIDIIPSKGFRLHHLTRQDVVETFQVRSALECYCTAEITRTHTSRKAKRLFRELHFLMDEMQEILETTQAIQDFCTYDFQFHTAVIGYLENEQFSAIFDTFMYRMQRLARMSLSHPGRMEDTCSEHLAILEAMETGDAAHIYDITLRHMDVPKGINLEDL</sequence>
<dbReference type="InterPro" id="IPR000524">
    <property type="entry name" value="Tscrpt_reg_HTH_GntR"/>
</dbReference>
<organism evidence="5 6">
    <name type="scientific">Mordavella massiliensis</name>
    <dbReference type="NCBI Taxonomy" id="1871024"/>
    <lineage>
        <taxon>Bacteria</taxon>
        <taxon>Bacillati</taxon>
        <taxon>Bacillota</taxon>
        <taxon>Clostridia</taxon>
        <taxon>Eubacteriales</taxon>
        <taxon>Clostridiaceae</taxon>
        <taxon>Mordavella</taxon>
    </lineage>
</organism>
<dbReference type="GO" id="GO:0003677">
    <property type="term" value="F:DNA binding"/>
    <property type="evidence" value="ECO:0007669"/>
    <property type="project" value="UniProtKB-KW"/>
</dbReference>
<dbReference type="AlphaFoldDB" id="A0A939BH81"/>
<dbReference type="Pfam" id="PF00392">
    <property type="entry name" value="GntR"/>
    <property type="match status" value="1"/>
</dbReference>
<evidence type="ECO:0000256" key="3">
    <source>
        <dbReference type="ARBA" id="ARBA00023163"/>
    </source>
</evidence>
<evidence type="ECO:0000256" key="1">
    <source>
        <dbReference type="ARBA" id="ARBA00023015"/>
    </source>
</evidence>
<dbReference type="GO" id="GO:0003700">
    <property type="term" value="F:DNA-binding transcription factor activity"/>
    <property type="evidence" value="ECO:0007669"/>
    <property type="project" value="InterPro"/>
</dbReference>
<evidence type="ECO:0000313" key="6">
    <source>
        <dbReference type="Proteomes" id="UP000705508"/>
    </source>
</evidence>
<dbReference type="Pfam" id="PF07729">
    <property type="entry name" value="FCD"/>
    <property type="match status" value="1"/>
</dbReference>
<evidence type="ECO:0000313" key="5">
    <source>
        <dbReference type="EMBL" id="MBM6948880.1"/>
    </source>
</evidence>
<reference evidence="5" key="1">
    <citation type="submission" date="2020-08" db="EMBL/GenBank/DDBJ databases">
        <authorList>
            <person name="Cejkova D."/>
            <person name="Kubasova T."/>
            <person name="Jahodarova E."/>
            <person name="Rychlik I."/>
        </authorList>
    </citation>
    <scope>NUCLEOTIDE SEQUENCE</scope>
    <source>
        <strain evidence="5">An582</strain>
    </source>
</reference>
<keyword evidence="3" id="KW-0804">Transcription</keyword>
<accession>A0A939BH81</accession>
<dbReference type="PROSITE" id="PS50949">
    <property type="entry name" value="HTH_GNTR"/>
    <property type="match status" value="1"/>
</dbReference>
<comment type="caution">
    <text evidence="5">The sequence shown here is derived from an EMBL/GenBank/DDBJ whole genome shotgun (WGS) entry which is preliminary data.</text>
</comment>
<evidence type="ECO:0000259" key="4">
    <source>
        <dbReference type="PROSITE" id="PS50949"/>
    </source>
</evidence>
<dbReference type="InterPro" id="IPR008920">
    <property type="entry name" value="TF_FadR/GntR_C"/>
</dbReference>
<reference evidence="5" key="2">
    <citation type="journal article" date="2021" name="Sci. Rep.">
        <title>The distribution of antibiotic resistance genes in chicken gut microbiota commensals.</title>
        <authorList>
            <person name="Juricova H."/>
            <person name="Matiasovicova J."/>
            <person name="Kubasova T."/>
            <person name="Cejkova D."/>
            <person name="Rychlik I."/>
        </authorList>
    </citation>
    <scope>NUCLEOTIDE SEQUENCE</scope>
    <source>
        <strain evidence="5">An582</strain>
    </source>
</reference>
<dbReference type="RefSeq" id="WP_204906883.1">
    <property type="nucleotide sequence ID" value="NZ_JACJKS010000013.1"/>
</dbReference>
<dbReference type="SMART" id="SM00895">
    <property type="entry name" value="FCD"/>
    <property type="match status" value="1"/>
</dbReference>
<dbReference type="InterPro" id="IPR036390">
    <property type="entry name" value="WH_DNA-bd_sf"/>
</dbReference>
<dbReference type="PRINTS" id="PR00035">
    <property type="entry name" value="HTHGNTR"/>
</dbReference>
<name>A0A939BH81_9CLOT</name>
<dbReference type="SUPFAM" id="SSF46785">
    <property type="entry name" value="Winged helix' DNA-binding domain"/>
    <property type="match status" value="1"/>
</dbReference>
<dbReference type="SUPFAM" id="SSF48008">
    <property type="entry name" value="GntR ligand-binding domain-like"/>
    <property type="match status" value="1"/>
</dbReference>
<dbReference type="Proteomes" id="UP000705508">
    <property type="component" value="Unassembled WGS sequence"/>
</dbReference>
<dbReference type="CDD" id="cd07377">
    <property type="entry name" value="WHTH_GntR"/>
    <property type="match status" value="1"/>
</dbReference>
<evidence type="ECO:0000256" key="2">
    <source>
        <dbReference type="ARBA" id="ARBA00023125"/>
    </source>
</evidence>
<gene>
    <name evidence="5" type="ORF">H6A20_09480</name>
</gene>
<keyword evidence="2" id="KW-0238">DNA-binding</keyword>
<dbReference type="InterPro" id="IPR036388">
    <property type="entry name" value="WH-like_DNA-bd_sf"/>
</dbReference>
<dbReference type="Gene3D" id="1.20.120.530">
    <property type="entry name" value="GntR ligand-binding domain-like"/>
    <property type="match status" value="1"/>
</dbReference>